<keyword evidence="2" id="KW-1185">Reference proteome</keyword>
<accession>A0A1B1UKJ1</accession>
<gene>
    <name evidence="1" type="ORF">LMTR13_26965</name>
</gene>
<dbReference type="AlphaFoldDB" id="A0A1B1UKJ1"/>
<sequence length="79" mass="8891">MDPEKRLAEFVVRVTIDDHPQDVGDVGERTEVIDLADLCRPPDPPNGFVFRIFVNGLDIVGVVPRLRLPRPDSLKSIWA</sequence>
<dbReference type="Proteomes" id="UP000092839">
    <property type="component" value="Chromosome"/>
</dbReference>
<proteinExistence type="predicted"/>
<reference evidence="1 2" key="1">
    <citation type="submission" date="2016-07" db="EMBL/GenBank/DDBJ databases">
        <title>Complete genome sequence of Bradyrhizobium icense LMTR 13T, a potential inoculant strain isolated from lima bean (Phaseolus lunatus) in Peru.</title>
        <authorList>
            <person name="Ormeno-Orrillo E."/>
            <person name="Duran D."/>
            <person name="Rogel M.A."/>
            <person name="Rey L."/>
            <person name="Imperial J."/>
            <person name="Ruiz-Argueso T."/>
            <person name="Martinez-Romero E."/>
        </authorList>
    </citation>
    <scope>NUCLEOTIDE SEQUENCE [LARGE SCALE GENOMIC DNA]</scope>
    <source>
        <strain evidence="1 2">LMTR 13</strain>
    </source>
</reference>
<dbReference type="EMBL" id="CP016428">
    <property type="protein sequence ID" value="ANW03235.1"/>
    <property type="molecule type" value="Genomic_DNA"/>
</dbReference>
<name>A0A1B1UKJ1_9BRAD</name>
<organism evidence="1 2">
    <name type="scientific">Bradyrhizobium icense</name>
    <dbReference type="NCBI Taxonomy" id="1274631"/>
    <lineage>
        <taxon>Bacteria</taxon>
        <taxon>Pseudomonadati</taxon>
        <taxon>Pseudomonadota</taxon>
        <taxon>Alphaproteobacteria</taxon>
        <taxon>Hyphomicrobiales</taxon>
        <taxon>Nitrobacteraceae</taxon>
        <taxon>Bradyrhizobium</taxon>
    </lineage>
</organism>
<dbReference type="KEGG" id="bic:LMTR13_26965"/>
<evidence type="ECO:0000313" key="2">
    <source>
        <dbReference type="Proteomes" id="UP000092839"/>
    </source>
</evidence>
<protein>
    <submittedName>
        <fullName evidence="1">Uncharacterized protein</fullName>
    </submittedName>
</protein>
<evidence type="ECO:0000313" key="1">
    <source>
        <dbReference type="EMBL" id="ANW03235.1"/>
    </source>
</evidence>